<dbReference type="Proteomes" id="UP000013984">
    <property type="component" value="Unassembled WGS sequence"/>
</dbReference>
<accession>R9A4U2</accession>
<reference evidence="1" key="1">
    <citation type="submission" date="2013-04" db="EMBL/GenBank/DDBJ databases">
        <authorList>
            <person name="Harkins D.M."/>
            <person name="Durkin A.S."/>
            <person name="Brinkac L.M."/>
            <person name="Haft D.H."/>
            <person name="Selengut J.D."/>
            <person name="Sanka R."/>
            <person name="DePew J."/>
            <person name="Purushe J."/>
            <person name="Galloway R.L."/>
            <person name="Vinetz J.M."/>
            <person name="Sutton G.G."/>
            <person name="Nierman W.C."/>
            <person name="Fouts D.E."/>
        </authorList>
    </citation>
    <scope>NUCLEOTIDE SEQUENCE [LARGE SCALE GENOMIC DNA]</scope>
    <source>
        <strain evidence="1">CDC</strain>
    </source>
</reference>
<comment type="caution">
    <text evidence="1">The sequence shown here is derived from an EMBL/GenBank/DDBJ whole genome shotgun (WGS) entry which is preliminary data.</text>
</comment>
<sequence length="191" mass="22898">MPEADYEYLIKNFGEEKILNRFVFIRDRAIDFLKRICIDHNIAFDDYFFVCDELIEEAVIDYFADLVRLKDFHNIEKAQPQKVAAYTSYWVFRRKPIQLKKPIEDDLLIRFPNIKFLNESFAYTLLINLVFDERKRTNDSNPKYGIFRDLIMYNFQYRQLNSQILELVIVALSTNPNKEFLSETDHPIMGD</sequence>
<evidence type="ECO:0000313" key="2">
    <source>
        <dbReference type="Proteomes" id="UP000013984"/>
    </source>
</evidence>
<proteinExistence type="predicted"/>
<dbReference type="EMBL" id="AOGZ02000014">
    <property type="protein sequence ID" value="EOQ97228.1"/>
    <property type="molecule type" value="Genomic_DNA"/>
</dbReference>
<protein>
    <submittedName>
        <fullName evidence="1">Uncharacterized protein</fullName>
    </submittedName>
</protein>
<dbReference type="OrthoDB" id="328758at2"/>
<keyword evidence="2" id="KW-1185">Reference proteome</keyword>
<name>R9A4U2_9LEPT</name>
<dbReference type="AlphaFoldDB" id="R9A4U2"/>
<dbReference type="RefSeq" id="WP_015682531.1">
    <property type="nucleotide sequence ID" value="NZ_AOGZ02000014.1"/>
</dbReference>
<organism evidence="1 2">
    <name type="scientific">Leptospira wolbachii serovar Codice str. CDC</name>
    <dbReference type="NCBI Taxonomy" id="1218599"/>
    <lineage>
        <taxon>Bacteria</taxon>
        <taxon>Pseudomonadati</taxon>
        <taxon>Spirochaetota</taxon>
        <taxon>Spirochaetia</taxon>
        <taxon>Leptospirales</taxon>
        <taxon>Leptospiraceae</taxon>
        <taxon>Leptospira</taxon>
    </lineage>
</organism>
<gene>
    <name evidence="1" type="ORF">LEP1GSC195_2890</name>
</gene>
<evidence type="ECO:0000313" key="1">
    <source>
        <dbReference type="EMBL" id="EOQ97228.1"/>
    </source>
</evidence>